<dbReference type="Proteomes" id="UP000008898">
    <property type="component" value="Chromosome"/>
</dbReference>
<dbReference type="SMART" id="SM00387">
    <property type="entry name" value="HATPase_c"/>
    <property type="match status" value="1"/>
</dbReference>
<dbReference type="SUPFAM" id="SSF103190">
    <property type="entry name" value="Sensory domain-like"/>
    <property type="match status" value="1"/>
</dbReference>
<dbReference type="STRING" id="63186.ZOBELLIA_1127"/>
<keyword evidence="8" id="KW-0812">Transmembrane</keyword>
<dbReference type="Gene3D" id="3.30.565.10">
    <property type="entry name" value="Histidine kinase-like ATPase, C-terminal domain"/>
    <property type="match status" value="1"/>
</dbReference>
<keyword evidence="5" id="KW-0547">Nucleotide-binding</keyword>
<dbReference type="PANTHER" id="PTHR41523">
    <property type="entry name" value="TWO-COMPONENT SYSTEM SENSOR PROTEIN"/>
    <property type="match status" value="1"/>
</dbReference>
<feature type="domain" description="Histidine kinase/HSP90-like ATPase" evidence="9">
    <location>
        <begin position="419"/>
        <end position="518"/>
    </location>
</feature>
<dbReference type="PANTHER" id="PTHR41523:SF8">
    <property type="entry name" value="ETHYLENE RESPONSE SENSOR PROTEIN"/>
    <property type="match status" value="1"/>
</dbReference>
<dbReference type="HOGENOM" id="CLU_524490_0_0_10"/>
<gene>
    <name evidence="10" type="ordered locus">zobellia_1127</name>
</gene>
<comment type="catalytic activity">
    <reaction evidence="1">
        <text>ATP + protein L-histidine = ADP + protein N-phospho-L-histidine.</text>
        <dbReference type="EC" id="2.7.13.3"/>
    </reaction>
</comment>
<evidence type="ECO:0000256" key="3">
    <source>
        <dbReference type="ARBA" id="ARBA00022553"/>
    </source>
</evidence>
<evidence type="ECO:0000256" key="4">
    <source>
        <dbReference type="ARBA" id="ARBA00022679"/>
    </source>
</evidence>
<name>G0LAA7_ZOBGA</name>
<evidence type="ECO:0000313" key="10">
    <source>
        <dbReference type="EMBL" id="CAZ95185.1"/>
    </source>
</evidence>
<protein>
    <recommendedName>
        <fullName evidence="2">histidine kinase</fullName>
        <ecNumber evidence="2">2.7.13.3</ecNumber>
    </recommendedName>
</protein>
<dbReference type="RefSeq" id="WP_013992494.1">
    <property type="nucleotide sequence ID" value="NC_015844.1"/>
</dbReference>
<feature type="transmembrane region" description="Helical" evidence="8">
    <location>
        <begin position="276"/>
        <end position="297"/>
    </location>
</feature>
<dbReference type="InterPro" id="IPR036890">
    <property type="entry name" value="HATPase_C_sf"/>
</dbReference>
<dbReference type="Pfam" id="PF07568">
    <property type="entry name" value="HisKA_2"/>
    <property type="match status" value="1"/>
</dbReference>
<dbReference type="EMBL" id="FP476056">
    <property type="protein sequence ID" value="CAZ95185.1"/>
    <property type="molecule type" value="Genomic_DNA"/>
</dbReference>
<sequence length="521" mass="60567">MLGKKLIIASTLLFLITCSIVWNLSVQRINLYKKNISLVEEITTKNKLKDAESRLFELYNISKKNVIFLRDLIELDLKTNIPIEITQQKLARFLNIDNNYFQVRLIDRNGMEIIRIENKNDTANTNNQYKGDRDYFKKALTLPKGEVYISNIDLNIENHEVEVPHRPTIRFFTPIFLQHEVKGVVGLNLNATKWLDNFKGQHISFLNSKNEVFYSSDNEKSYETTKIDLNQKDPSGYPYYHVRNISHEGKHIWTLYTKPDLASIQSQLSEYKKSTYITSAILTLGLLLLLGIVYMLYKKNRQVNTLNRIVTQQLNERNTLLKEIHHRVKNNLQVITSLLSLQSSFINDEKIKALFRYSQYRINSMAIIHEMLYKSNDLNRIDYGRYVNQLATTLIASMKGRKKEIDLKLEAEELHLNLDTSVPLGLMINEIITNSLKYGFKNKDKGLITIKFEKAQYPNYLLHIGDNGSGFSETVNFRNTKSLGLKLIHMLTLQLKGNIEKDNSEEGTHYIITFQEIEQIS</sequence>
<accession>G0LAA7</accession>
<dbReference type="InterPro" id="IPR048760">
    <property type="entry name" value="VP0354-like_sensor_dom"/>
</dbReference>
<dbReference type="InterPro" id="IPR029151">
    <property type="entry name" value="Sensor-like_sf"/>
</dbReference>
<keyword evidence="8" id="KW-0472">Membrane</keyword>
<evidence type="ECO:0000256" key="7">
    <source>
        <dbReference type="ARBA" id="ARBA00022840"/>
    </source>
</evidence>
<keyword evidence="3" id="KW-0597">Phosphoprotein</keyword>
<dbReference type="AlphaFoldDB" id="G0LAA7"/>
<evidence type="ECO:0000256" key="1">
    <source>
        <dbReference type="ARBA" id="ARBA00000085"/>
    </source>
</evidence>
<keyword evidence="11" id="KW-1185">Reference proteome</keyword>
<dbReference type="PATRIC" id="fig|63186.3.peg.1111"/>
<keyword evidence="7" id="KW-0067">ATP-binding</keyword>
<keyword evidence="4 10" id="KW-0808">Transferase</keyword>
<proteinExistence type="predicted"/>
<evidence type="ECO:0000256" key="6">
    <source>
        <dbReference type="ARBA" id="ARBA00022777"/>
    </source>
</evidence>
<dbReference type="Gene3D" id="3.30.450.20">
    <property type="entry name" value="PAS domain"/>
    <property type="match status" value="2"/>
</dbReference>
<keyword evidence="6 10" id="KW-0418">Kinase</keyword>
<dbReference type="InterPro" id="IPR003594">
    <property type="entry name" value="HATPase_dom"/>
</dbReference>
<dbReference type="SUPFAM" id="SSF55874">
    <property type="entry name" value="ATPase domain of HSP90 chaperone/DNA topoisomerase II/histidine kinase"/>
    <property type="match status" value="1"/>
</dbReference>
<reference evidence="10 11" key="2">
    <citation type="journal article" date="2012" name="Environ. Microbiol.">
        <title>Characterization of the first alginolytic operons in a marine bacterium: from their emergence in marine Flavobacteriia to their independent transfers to marine Proteobacteria and human gut Bacteroides.</title>
        <authorList>
            <person name="Thomas F."/>
            <person name="Barbeyron T."/>
            <person name="Tonon T."/>
            <person name="Genicot S."/>
            <person name="Czjzek M."/>
            <person name="Michel G."/>
        </authorList>
    </citation>
    <scope>NUCLEOTIDE SEQUENCE [LARGE SCALE GENOMIC DNA]</scope>
    <source>
        <strain evidence="11">DSM 12802 / CCUG 47099 / CIP 106680 / NCIMB 13871 / Dsij</strain>
    </source>
</reference>
<dbReference type="Pfam" id="PF21623">
    <property type="entry name" value="HK_sensor_dom_bact"/>
    <property type="match status" value="1"/>
</dbReference>
<dbReference type="InterPro" id="IPR011495">
    <property type="entry name" value="Sig_transdc_His_kin_sub2_dim/P"/>
</dbReference>
<dbReference type="OrthoDB" id="9767435at2"/>
<dbReference type="KEGG" id="zga:ZOBELLIA_1127"/>
<evidence type="ECO:0000313" key="11">
    <source>
        <dbReference type="Proteomes" id="UP000008898"/>
    </source>
</evidence>
<dbReference type="EC" id="2.7.13.3" evidence="2"/>
<evidence type="ECO:0000256" key="2">
    <source>
        <dbReference type="ARBA" id="ARBA00012438"/>
    </source>
</evidence>
<evidence type="ECO:0000256" key="5">
    <source>
        <dbReference type="ARBA" id="ARBA00022741"/>
    </source>
</evidence>
<dbReference type="GO" id="GO:0005524">
    <property type="term" value="F:ATP binding"/>
    <property type="evidence" value="ECO:0007669"/>
    <property type="project" value="UniProtKB-KW"/>
</dbReference>
<evidence type="ECO:0000256" key="8">
    <source>
        <dbReference type="SAM" id="Phobius"/>
    </source>
</evidence>
<evidence type="ECO:0000259" key="9">
    <source>
        <dbReference type="SMART" id="SM00387"/>
    </source>
</evidence>
<reference evidence="11" key="1">
    <citation type="submission" date="2009-07" db="EMBL/GenBank/DDBJ databases">
        <title>Complete genome sequence of Zobellia galactanivorans Dsij.</title>
        <authorList>
            <consortium name="Genoscope - CEA"/>
        </authorList>
    </citation>
    <scope>NUCLEOTIDE SEQUENCE [LARGE SCALE GENOMIC DNA]</scope>
    <source>
        <strain evidence="11">DSM 12802 / CCUG 47099 / CIP 106680 / NCIMB 13871 / Dsij</strain>
    </source>
</reference>
<keyword evidence="8" id="KW-1133">Transmembrane helix</keyword>
<dbReference type="GO" id="GO:0004673">
    <property type="term" value="F:protein histidine kinase activity"/>
    <property type="evidence" value="ECO:0007669"/>
    <property type="project" value="UniProtKB-EC"/>
</dbReference>
<organism evidence="10 11">
    <name type="scientific">Zobellia galactanivorans (strain DSM 12802 / CCUG 47099 / CIP 106680 / NCIMB 13871 / Dsij)</name>
    <dbReference type="NCBI Taxonomy" id="63186"/>
    <lineage>
        <taxon>Bacteria</taxon>
        <taxon>Pseudomonadati</taxon>
        <taxon>Bacteroidota</taxon>
        <taxon>Flavobacteriia</taxon>
        <taxon>Flavobacteriales</taxon>
        <taxon>Flavobacteriaceae</taxon>
        <taxon>Zobellia</taxon>
    </lineage>
</organism>